<dbReference type="FunFam" id="1.20.81.30:FF:000001">
    <property type="entry name" value="Type II secretion system protein F"/>
    <property type="match status" value="2"/>
</dbReference>
<dbReference type="EMBL" id="QZMU01000001">
    <property type="protein sequence ID" value="RRQ22526.1"/>
    <property type="molecule type" value="Genomic_DNA"/>
</dbReference>
<dbReference type="AlphaFoldDB" id="A0A426QLH7"/>
<evidence type="ECO:0000256" key="4">
    <source>
        <dbReference type="ARBA" id="ARBA00022475"/>
    </source>
</evidence>
<dbReference type="PRINTS" id="PR00812">
    <property type="entry name" value="BCTERIALGSPF"/>
</dbReference>
<accession>A0A426QLH7</accession>
<reference evidence="12 13" key="1">
    <citation type="journal article" date="2010" name="Int. J. Syst. Evol. Microbiol.">
        <title>Thiohalobacter thiocyanaticus gen. nov., sp. nov., a moderately halophilic, sulfur-oxidizing gammaproteobacterium from hypersaline lakes, that utilizes thiocyanate.</title>
        <authorList>
            <person name="Sorokin D.Y."/>
            <person name="Kovaleva O.L."/>
            <person name="Tourova T.P."/>
            <person name="Muyzer G."/>
        </authorList>
    </citation>
    <scope>NUCLEOTIDE SEQUENCE [LARGE SCALE GENOMIC DNA]</scope>
    <source>
        <strain evidence="12 13">Hrh1</strain>
    </source>
</reference>
<evidence type="ECO:0000256" key="2">
    <source>
        <dbReference type="ARBA" id="ARBA00005745"/>
    </source>
</evidence>
<evidence type="ECO:0000256" key="1">
    <source>
        <dbReference type="ARBA" id="ARBA00004429"/>
    </source>
</evidence>
<dbReference type="PROSITE" id="PS00874">
    <property type="entry name" value="T2SP_F"/>
    <property type="match status" value="1"/>
</dbReference>
<evidence type="ECO:0000313" key="13">
    <source>
        <dbReference type="Proteomes" id="UP000287798"/>
    </source>
</evidence>
<comment type="similarity">
    <text evidence="2 9">Belongs to the GSP F family.</text>
</comment>
<dbReference type="InterPro" id="IPR001992">
    <property type="entry name" value="T2SS_GspF/T4SS_PilC_CS"/>
</dbReference>
<dbReference type="PANTHER" id="PTHR30012:SF7">
    <property type="entry name" value="PROTEIN TRANSPORT PROTEIN HOFC HOMOLOG"/>
    <property type="match status" value="1"/>
</dbReference>
<evidence type="ECO:0000256" key="7">
    <source>
        <dbReference type="ARBA" id="ARBA00022989"/>
    </source>
</evidence>
<name>A0A426QLH7_9GAMM</name>
<gene>
    <name evidence="12" type="ORF">D6C00_11655</name>
</gene>
<evidence type="ECO:0000256" key="9">
    <source>
        <dbReference type="RuleBase" id="RU003923"/>
    </source>
</evidence>
<dbReference type="Proteomes" id="UP000287798">
    <property type="component" value="Unassembled WGS sequence"/>
</dbReference>
<feature type="domain" description="Type II secretion system protein GspF" evidence="11">
    <location>
        <begin position="72"/>
        <end position="195"/>
    </location>
</feature>
<dbReference type="PANTHER" id="PTHR30012">
    <property type="entry name" value="GENERAL SECRETION PATHWAY PROTEIN"/>
    <property type="match status" value="1"/>
</dbReference>
<keyword evidence="7 10" id="KW-1133">Transmembrane helix</keyword>
<proteinExistence type="inferred from homology"/>
<feature type="transmembrane region" description="Helical" evidence="10">
    <location>
        <begin position="224"/>
        <end position="241"/>
    </location>
</feature>
<dbReference type="RefSeq" id="WP_125181867.1">
    <property type="nucleotide sequence ID" value="NZ_QZMU01000001.1"/>
</dbReference>
<feature type="domain" description="Type II secretion system protein GspF" evidence="11">
    <location>
        <begin position="277"/>
        <end position="398"/>
    </location>
</feature>
<dbReference type="InterPro" id="IPR018076">
    <property type="entry name" value="T2SS_GspF_dom"/>
</dbReference>
<evidence type="ECO:0000256" key="10">
    <source>
        <dbReference type="SAM" id="Phobius"/>
    </source>
</evidence>
<keyword evidence="13" id="KW-1185">Reference proteome</keyword>
<dbReference type="OrthoDB" id="9805682at2"/>
<evidence type="ECO:0000313" key="12">
    <source>
        <dbReference type="EMBL" id="RRQ22526.1"/>
    </source>
</evidence>
<dbReference type="Gene3D" id="1.20.81.30">
    <property type="entry name" value="Type II secretion system (T2SS), domain F"/>
    <property type="match status" value="2"/>
</dbReference>
<keyword evidence="6 9" id="KW-0812">Transmembrane</keyword>
<feature type="transmembrane region" description="Helical" evidence="10">
    <location>
        <begin position="379"/>
        <end position="399"/>
    </location>
</feature>
<evidence type="ECO:0000256" key="5">
    <source>
        <dbReference type="ARBA" id="ARBA00022519"/>
    </source>
</evidence>
<organism evidence="12 13">
    <name type="scientific">Thiohalobacter thiocyanaticus</name>
    <dbReference type="NCBI Taxonomy" id="585455"/>
    <lineage>
        <taxon>Bacteria</taxon>
        <taxon>Pseudomonadati</taxon>
        <taxon>Pseudomonadota</taxon>
        <taxon>Gammaproteobacteria</taxon>
        <taxon>Thiohalobacterales</taxon>
        <taxon>Thiohalobacteraceae</taxon>
        <taxon>Thiohalobacter</taxon>
    </lineage>
</organism>
<keyword evidence="5" id="KW-0997">Cell inner membrane</keyword>
<dbReference type="GO" id="GO:0005886">
    <property type="term" value="C:plasma membrane"/>
    <property type="evidence" value="ECO:0007669"/>
    <property type="project" value="UniProtKB-SubCell"/>
</dbReference>
<dbReference type="InterPro" id="IPR003004">
    <property type="entry name" value="GspF/PilC"/>
</dbReference>
<evidence type="ECO:0000259" key="11">
    <source>
        <dbReference type="Pfam" id="PF00482"/>
    </source>
</evidence>
<comment type="caution">
    <text evidence="12">The sequence shown here is derived from an EMBL/GenBank/DDBJ whole genome shotgun (WGS) entry which is preliminary data.</text>
</comment>
<evidence type="ECO:0000256" key="6">
    <source>
        <dbReference type="ARBA" id="ARBA00022692"/>
    </source>
</evidence>
<sequence>MAEKALKQDMFVWEGTDKRGNKVKGQTRGNNQNLIKADLRRQGITPLKVKKKSALASGRRKKKIEAKDIAIFTRQLATMMSAGVPLVQAFDIIGRGHENPSMQELVMTIKTDVEGGSNLRDALAKHPLYFDELVCNLVEAGEAAGVLDTLLDKIATYKEKTEALKSKIKKALFYPTAVVVVAFIVTAILLIFVVPQFEELFSGFGADLPAFTRMVIDLSEFMQSYWWAVFGIIGGVIYGFMQAKKRSPAFNHTLDRYVLKLPIVGDILTKAAIARYARTLSTMFAAGVPLVEALDSVSGATGNSVYANAVLRMRDQVSTGLQLQLAMNQTGLFPNMVVQMVAIGEEAGSLDAMLSKVADFYEQEVDDAVDGLSSLLEPLIMAVLGVLVGGLVIAMYLPIFKMGQVV</sequence>
<dbReference type="Pfam" id="PF00482">
    <property type="entry name" value="T2SSF"/>
    <property type="match status" value="2"/>
</dbReference>
<keyword evidence="3 9" id="KW-0813">Transport</keyword>
<keyword evidence="4" id="KW-1003">Cell membrane</keyword>
<evidence type="ECO:0000256" key="8">
    <source>
        <dbReference type="ARBA" id="ARBA00023136"/>
    </source>
</evidence>
<feature type="transmembrane region" description="Helical" evidence="10">
    <location>
        <begin position="172"/>
        <end position="194"/>
    </location>
</feature>
<comment type="subcellular location">
    <subcellularLocation>
        <location evidence="1 9">Cell inner membrane</location>
        <topology evidence="1 9">Multi-pass membrane protein</topology>
    </subcellularLocation>
</comment>
<dbReference type="GO" id="GO:0015628">
    <property type="term" value="P:protein secretion by the type II secretion system"/>
    <property type="evidence" value="ECO:0007669"/>
    <property type="project" value="TreeGrafter"/>
</dbReference>
<keyword evidence="8 10" id="KW-0472">Membrane</keyword>
<dbReference type="InterPro" id="IPR042094">
    <property type="entry name" value="T2SS_GspF_sf"/>
</dbReference>
<protein>
    <submittedName>
        <fullName evidence="12">Type II secretion system F family protein</fullName>
    </submittedName>
</protein>
<evidence type="ECO:0000256" key="3">
    <source>
        <dbReference type="ARBA" id="ARBA00022448"/>
    </source>
</evidence>